<organism evidence="1 2">
    <name type="scientific">Caerostris extrusa</name>
    <name type="common">Bark spider</name>
    <name type="synonym">Caerostris bankana</name>
    <dbReference type="NCBI Taxonomy" id="172846"/>
    <lineage>
        <taxon>Eukaryota</taxon>
        <taxon>Metazoa</taxon>
        <taxon>Ecdysozoa</taxon>
        <taxon>Arthropoda</taxon>
        <taxon>Chelicerata</taxon>
        <taxon>Arachnida</taxon>
        <taxon>Araneae</taxon>
        <taxon>Araneomorphae</taxon>
        <taxon>Entelegynae</taxon>
        <taxon>Araneoidea</taxon>
        <taxon>Araneidae</taxon>
        <taxon>Caerostris</taxon>
    </lineage>
</organism>
<comment type="caution">
    <text evidence="1">The sequence shown here is derived from an EMBL/GenBank/DDBJ whole genome shotgun (WGS) entry which is preliminary data.</text>
</comment>
<name>A0AAV4QWF4_CAEEX</name>
<proteinExistence type="predicted"/>
<keyword evidence="2" id="KW-1185">Reference proteome</keyword>
<sequence length="96" mass="11377">MAPTLVFADWRFIHKARPNLLPLNGCQQWKAGYDKLCRRCSQWPEKPCLPFKQFARTVYVLPEIGLIWFAVRRTGIDIFSFPFLFFPHFSLLKETI</sequence>
<accession>A0AAV4QWF4</accession>
<dbReference type="EMBL" id="BPLR01006794">
    <property type="protein sequence ID" value="GIY12455.1"/>
    <property type="molecule type" value="Genomic_DNA"/>
</dbReference>
<protein>
    <submittedName>
        <fullName evidence="1">Uncharacterized protein</fullName>
    </submittedName>
</protein>
<dbReference type="Proteomes" id="UP001054945">
    <property type="component" value="Unassembled WGS sequence"/>
</dbReference>
<evidence type="ECO:0000313" key="1">
    <source>
        <dbReference type="EMBL" id="GIY12455.1"/>
    </source>
</evidence>
<dbReference type="AlphaFoldDB" id="A0AAV4QWF4"/>
<evidence type="ECO:0000313" key="2">
    <source>
        <dbReference type="Proteomes" id="UP001054945"/>
    </source>
</evidence>
<reference evidence="1 2" key="1">
    <citation type="submission" date="2021-06" db="EMBL/GenBank/DDBJ databases">
        <title>Caerostris extrusa draft genome.</title>
        <authorList>
            <person name="Kono N."/>
            <person name="Arakawa K."/>
        </authorList>
    </citation>
    <scope>NUCLEOTIDE SEQUENCE [LARGE SCALE GENOMIC DNA]</scope>
</reference>
<gene>
    <name evidence="1" type="ORF">CEXT_179261</name>
</gene>